<reference evidence="1" key="1">
    <citation type="submission" date="2022-04" db="EMBL/GenBank/DDBJ databases">
        <title>Genome of the entomopathogenic fungus Entomophthora muscae.</title>
        <authorList>
            <person name="Elya C."/>
            <person name="Lovett B.R."/>
            <person name="Lee E."/>
            <person name="Macias A.M."/>
            <person name="Hajek A.E."/>
            <person name="De Bivort B.L."/>
            <person name="Kasson M.T."/>
            <person name="De Fine Licht H.H."/>
            <person name="Stajich J.E."/>
        </authorList>
    </citation>
    <scope>NUCLEOTIDE SEQUENCE</scope>
    <source>
        <strain evidence="1">Berkeley</strain>
    </source>
</reference>
<protein>
    <submittedName>
        <fullName evidence="1">ARP2/3 actin-organizing complex subunit Sop2</fullName>
    </submittedName>
</protein>
<proteinExistence type="predicted"/>
<keyword evidence="2" id="KW-1185">Reference proteome</keyword>
<dbReference type="EMBL" id="QTSX02004383">
    <property type="protein sequence ID" value="KAJ9065084.1"/>
    <property type="molecule type" value="Genomic_DNA"/>
</dbReference>
<comment type="caution">
    <text evidence="1">The sequence shown here is derived from an EMBL/GenBank/DDBJ whole genome shotgun (WGS) entry which is preliminary data.</text>
</comment>
<sequence>MVATTLNHTFPFPVYAHAFNKDRTQIAVSPNPNLVYVYEITSGATWRLLDTLSEHDLLVTSIDWAPQTNRIVTCSQDKNAFVWDLDGSTGKWKPSLVQLRINRAATHVRWSPLENKFAVASGSRIVSICYFAEDNDWWSCSHLKGVKSTILSIAWHPNNVLLAVGSTDMKARVYSAFVKKFDSKPAPSGWGEKLPFNTLCAEYANPSGGWIHSVAFSPSGNALAFSGHDSSVNIAYPDSQTLQTVRCSSLPFLSLLFVNESKIVAAGHDCAPVIFEGSEQGWSQTKSLDTGKEKKSSSVVSAFNKFKSIDSHGTAEEADTSLNTIHQNIINDLRPYESAGDGILTCVSSSGLDGKIIVWNLVD</sequence>
<evidence type="ECO:0000313" key="1">
    <source>
        <dbReference type="EMBL" id="KAJ9065084.1"/>
    </source>
</evidence>
<accession>A0ACC2SS46</accession>
<gene>
    <name evidence="1" type="primary">arc1_1</name>
    <name evidence="1" type="ORF">DSO57_1023503</name>
</gene>
<organism evidence="1 2">
    <name type="scientific">Entomophthora muscae</name>
    <dbReference type="NCBI Taxonomy" id="34485"/>
    <lineage>
        <taxon>Eukaryota</taxon>
        <taxon>Fungi</taxon>
        <taxon>Fungi incertae sedis</taxon>
        <taxon>Zoopagomycota</taxon>
        <taxon>Entomophthoromycotina</taxon>
        <taxon>Entomophthoromycetes</taxon>
        <taxon>Entomophthorales</taxon>
        <taxon>Entomophthoraceae</taxon>
        <taxon>Entomophthora</taxon>
    </lineage>
</organism>
<dbReference type="Proteomes" id="UP001165960">
    <property type="component" value="Unassembled WGS sequence"/>
</dbReference>
<evidence type="ECO:0000313" key="2">
    <source>
        <dbReference type="Proteomes" id="UP001165960"/>
    </source>
</evidence>
<name>A0ACC2SS46_9FUNG</name>